<feature type="region of interest" description="Disordered" evidence="1">
    <location>
        <begin position="1"/>
        <end position="25"/>
    </location>
</feature>
<evidence type="ECO:0000259" key="2">
    <source>
        <dbReference type="Pfam" id="PF00717"/>
    </source>
</evidence>
<organism evidence="3 4">
    <name type="scientific">Luteolibacter yonseiensis</name>
    <dbReference type="NCBI Taxonomy" id="1144680"/>
    <lineage>
        <taxon>Bacteria</taxon>
        <taxon>Pseudomonadati</taxon>
        <taxon>Verrucomicrobiota</taxon>
        <taxon>Verrucomicrobiia</taxon>
        <taxon>Verrucomicrobiales</taxon>
        <taxon>Verrucomicrobiaceae</taxon>
        <taxon>Luteolibacter</taxon>
    </lineage>
</organism>
<dbReference type="RefSeq" id="WP_200350032.1">
    <property type="nucleotide sequence ID" value="NZ_BAABHZ010000005.1"/>
</dbReference>
<dbReference type="CDD" id="cd06529">
    <property type="entry name" value="S24_LexA-like"/>
    <property type="match status" value="1"/>
</dbReference>
<dbReference type="InterPro" id="IPR015927">
    <property type="entry name" value="Peptidase_S24_S26A/B/C"/>
</dbReference>
<dbReference type="Gene3D" id="2.10.109.10">
    <property type="entry name" value="Umud Fragment, subunit A"/>
    <property type="match status" value="1"/>
</dbReference>
<sequence>MDSNKKKAGRPSISKDKKKVKPNITLDPSLIESAKQKALHAGEGLSAWIAKAIENELKRAGSTVITPLTGSSSSTPRKSRLAAAVVPHPAEHILAFPEIPLLHAAAGEPFSADSDTYIPTRHIDPGRFAVQIHGDSMSPRYPDGTTLILRERDSLKKPVLKKGEIYLFDLDGEKTLKIYGSRPATKKEIATGHTYTSPADGKTKVRILKSLNPHYPEIPVTDDITWLGWLDKTDNP</sequence>
<evidence type="ECO:0000256" key="1">
    <source>
        <dbReference type="SAM" id="MobiDB-lite"/>
    </source>
</evidence>
<evidence type="ECO:0000313" key="3">
    <source>
        <dbReference type="EMBL" id="MBK1815062.1"/>
    </source>
</evidence>
<evidence type="ECO:0000313" key="4">
    <source>
        <dbReference type="Proteomes" id="UP000600139"/>
    </source>
</evidence>
<feature type="domain" description="Peptidase S24/S26A/S26B/S26C" evidence="2">
    <location>
        <begin position="111"/>
        <end position="179"/>
    </location>
</feature>
<dbReference type="Proteomes" id="UP000600139">
    <property type="component" value="Unassembled WGS sequence"/>
</dbReference>
<reference evidence="3" key="1">
    <citation type="submission" date="2021-01" db="EMBL/GenBank/DDBJ databases">
        <title>Modified the classification status of verrucomicrobia.</title>
        <authorList>
            <person name="Feng X."/>
        </authorList>
    </citation>
    <scope>NUCLEOTIDE SEQUENCE</scope>
    <source>
        <strain evidence="3">JCM 18052</strain>
    </source>
</reference>
<dbReference type="InterPro" id="IPR036286">
    <property type="entry name" value="LexA/Signal_pep-like_sf"/>
</dbReference>
<dbReference type="InterPro" id="IPR039418">
    <property type="entry name" value="LexA-like"/>
</dbReference>
<dbReference type="Pfam" id="PF00717">
    <property type="entry name" value="Peptidase_S24"/>
    <property type="match status" value="1"/>
</dbReference>
<accession>A0A934V6I3</accession>
<dbReference type="SUPFAM" id="SSF51306">
    <property type="entry name" value="LexA/Signal peptidase"/>
    <property type="match status" value="1"/>
</dbReference>
<proteinExistence type="predicted"/>
<keyword evidence="4" id="KW-1185">Reference proteome</keyword>
<dbReference type="AlphaFoldDB" id="A0A934V6I3"/>
<name>A0A934V6I3_9BACT</name>
<gene>
    <name evidence="3" type="ORF">JIN84_05535</name>
</gene>
<dbReference type="EMBL" id="JAENIK010000005">
    <property type="protein sequence ID" value="MBK1815062.1"/>
    <property type="molecule type" value="Genomic_DNA"/>
</dbReference>
<comment type="caution">
    <text evidence="3">The sequence shown here is derived from an EMBL/GenBank/DDBJ whole genome shotgun (WGS) entry which is preliminary data.</text>
</comment>
<protein>
    <submittedName>
        <fullName evidence="3">LexA family transcriptional regulator</fullName>
    </submittedName>
</protein>